<name>A0A6A6FTQ3_9PEZI</name>
<sequence>MDNDSMPLSGFSVASAMADQNVGLRHYTSVNDARTDRMCRARCAPQVDDLDIVQANEHYFLNRILEALLQVIEHDHKKPTNMDICTDHEWTEFIQGLKEDVRSKAIDENTGLLSPQAERMGRFLLEEVFFLHEYGWHVDLWKPHVFRRVTKQYEGMRCADRIDAICDVLGTCAPIAHDILEGKNLEKIASAPAIMMEEKISYKKSNKRRSLTTKEAKRAKFAAHRQSTQQSSTSTATSPASLGPTPYTSTPSFPADSFASFPSSTRNKRQRLEPSTSWIPAQPEMQDWNAINNEATDLELPLSTPFAQYDASILPEFEAQAALPDIDFSFSMPSSQQQHTAGNISGFETSFDQTQPDTTDWGAASGAEFSYSMPNDLDLNVDFESYTGADTNVASSSDA</sequence>
<dbReference type="EMBL" id="ML992663">
    <property type="protein sequence ID" value="KAF2216865.1"/>
    <property type="molecule type" value="Genomic_DNA"/>
</dbReference>
<feature type="region of interest" description="Disordered" evidence="1">
    <location>
        <begin position="205"/>
        <end position="278"/>
    </location>
</feature>
<accession>A0A6A6FTQ3</accession>
<reference evidence="2" key="1">
    <citation type="journal article" date="2020" name="Stud. Mycol.">
        <title>101 Dothideomycetes genomes: a test case for predicting lifestyles and emergence of pathogens.</title>
        <authorList>
            <person name="Haridas S."/>
            <person name="Albert R."/>
            <person name="Binder M."/>
            <person name="Bloem J."/>
            <person name="Labutti K."/>
            <person name="Salamov A."/>
            <person name="Andreopoulos B."/>
            <person name="Baker S."/>
            <person name="Barry K."/>
            <person name="Bills G."/>
            <person name="Bluhm B."/>
            <person name="Cannon C."/>
            <person name="Castanera R."/>
            <person name="Culley D."/>
            <person name="Daum C."/>
            <person name="Ezra D."/>
            <person name="Gonzalez J."/>
            <person name="Henrissat B."/>
            <person name="Kuo A."/>
            <person name="Liang C."/>
            <person name="Lipzen A."/>
            <person name="Lutzoni F."/>
            <person name="Magnuson J."/>
            <person name="Mondo S."/>
            <person name="Nolan M."/>
            <person name="Ohm R."/>
            <person name="Pangilinan J."/>
            <person name="Park H.-J."/>
            <person name="Ramirez L."/>
            <person name="Alfaro M."/>
            <person name="Sun H."/>
            <person name="Tritt A."/>
            <person name="Yoshinaga Y."/>
            <person name="Zwiers L.-H."/>
            <person name="Turgeon B."/>
            <person name="Goodwin S."/>
            <person name="Spatafora J."/>
            <person name="Crous P."/>
            <person name="Grigoriev I."/>
        </authorList>
    </citation>
    <scope>NUCLEOTIDE SEQUENCE</scope>
    <source>
        <strain evidence="2">SCOH1-5</strain>
    </source>
</reference>
<organism evidence="2 3">
    <name type="scientific">Cercospora zeae-maydis SCOH1-5</name>
    <dbReference type="NCBI Taxonomy" id="717836"/>
    <lineage>
        <taxon>Eukaryota</taxon>
        <taxon>Fungi</taxon>
        <taxon>Dikarya</taxon>
        <taxon>Ascomycota</taxon>
        <taxon>Pezizomycotina</taxon>
        <taxon>Dothideomycetes</taxon>
        <taxon>Dothideomycetidae</taxon>
        <taxon>Mycosphaerellales</taxon>
        <taxon>Mycosphaerellaceae</taxon>
        <taxon>Cercospora</taxon>
    </lineage>
</organism>
<feature type="compositionally biased region" description="Low complexity" evidence="1">
    <location>
        <begin position="226"/>
        <end position="241"/>
    </location>
</feature>
<proteinExistence type="predicted"/>
<protein>
    <submittedName>
        <fullName evidence="2">Uncharacterized protein</fullName>
    </submittedName>
</protein>
<dbReference type="OrthoDB" id="3642603at2759"/>
<dbReference type="AlphaFoldDB" id="A0A6A6FTQ3"/>
<feature type="compositionally biased region" description="Low complexity" evidence="1">
    <location>
        <begin position="249"/>
        <end position="265"/>
    </location>
</feature>
<evidence type="ECO:0000313" key="3">
    <source>
        <dbReference type="Proteomes" id="UP000799539"/>
    </source>
</evidence>
<gene>
    <name evidence="2" type="ORF">CERZMDRAFT_92937</name>
</gene>
<dbReference type="Proteomes" id="UP000799539">
    <property type="component" value="Unassembled WGS sequence"/>
</dbReference>
<keyword evidence="3" id="KW-1185">Reference proteome</keyword>
<evidence type="ECO:0000313" key="2">
    <source>
        <dbReference type="EMBL" id="KAF2216865.1"/>
    </source>
</evidence>
<evidence type="ECO:0000256" key="1">
    <source>
        <dbReference type="SAM" id="MobiDB-lite"/>
    </source>
</evidence>